<evidence type="ECO:0000313" key="3">
    <source>
        <dbReference type="EMBL" id="CAD7286688.1"/>
    </source>
</evidence>
<dbReference type="SUPFAM" id="SSF52402">
    <property type="entry name" value="Adenine nucleotide alpha hydrolases-like"/>
    <property type="match status" value="1"/>
</dbReference>
<proteinExistence type="inferred from homology"/>
<dbReference type="EMBL" id="CAJHOF010000001">
    <property type="protein sequence ID" value="CAD7286688.1"/>
    <property type="molecule type" value="Genomic_DNA"/>
</dbReference>
<feature type="domain" description="UspA" evidence="2">
    <location>
        <begin position="217"/>
        <end position="282"/>
    </location>
</feature>
<comment type="caution">
    <text evidence="3">The sequence shown here is derived from an EMBL/GenBank/DDBJ whole genome shotgun (WGS) entry which is preliminary data.</text>
</comment>
<name>A0ABM8Q1P6_9BACT</name>
<dbReference type="Proteomes" id="UP000789803">
    <property type="component" value="Unassembled WGS sequence"/>
</dbReference>
<evidence type="ECO:0000259" key="2">
    <source>
        <dbReference type="Pfam" id="PF00582"/>
    </source>
</evidence>
<evidence type="ECO:0000313" key="4">
    <source>
        <dbReference type="Proteomes" id="UP000789803"/>
    </source>
</evidence>
<dbReference type="Gene3D" id="3.40.50.12370">
    <property type="match status" value="1"/>
</dbReference>
<sequence length="283" mass="31341">MQYKKILFPIAAGEDVVPRIYGALKVAKWFNTHMQILSAQLDPSSVYNMKMTLRGGVLYEEFLKNAKDDLEEANAKNYAEFEKICKEFDISISDKPIDGKASASFKVKEGKRSIVFEDEAKFCDLIVASVSMTGKITGSFEAAVMKSGKDCIVIPRNLTEFNPQNILVSWAATPSNSRALTSSLPILKQAKKVHCITARAALGENAEHSLNMLKEYFELHGINATYEIINTSSIPGEALLKEAKNGNFDLVVAGRQGENGLREMFLGGTSRFFLEHTDIPVFL</sequence>
<reference evidence="3 4" key="1">
    <citation type="submission" date="2020-11" db="EMBL/GenBank/DDBJ databases">
        <authorList>
            <person name="Peeters C."/>
        </authorList>
    </citation>
    <scope>NUCLEOTIDE SEQUENCE [LARGE SCALE GENOMIC DNA]</scope>
    <source>
        <strain evidence="3 4">LMG 7974</strain>
    </source>
</reference>
<dbReference type="CDD" id="cd00293">
    <property type="entry name" value="USP-like"/>
    <property type="match status" value="1"/>
</dbReference>
<dbReference type="InterPro" id="IPR006016">
    <property type="entry name" value="UspA"/>
</dbReference>
<dbReference type="RefSeq" id="WP_229931862.1">
    <property type="nucleotide sequence ID" value="NZ_CAJHOF010000001.1"/>
</dbReference>
<dbReference type="Pfam" id="PF00582">
    <property type="entry name" value="Usp"/>
    <property type="match status" value="1"/>
</dbReference>
<evidence type="ECO:0000256" key="1">
    <source>
        <dbReference type="ARBA" id="ARBA00008791"/>
    </source>
</evidence>
<dbReference type="PANTHER" id="PTHR46268">
    <property type="entry name" value="STRESS RESPONSE PROTEIN NHAX"/>
    <property type="match status" value="1"/>
</dbReference>
<protein>
    <recommendedName>
        <fullName evidence="2">UspA domain-containing protein</fullName>
    </recommendedName>
</protein>
<dbReference type="PANTHER" id="PTHR46268:SF6">
    <property type="entry name" value="UNIVERSAL STRESS PROTEIN UP12"/>
    <property type="match status" value="1"/>
</dbReference>
<organism evidence="3 4">
    <name type="scientific">Campylobacter majalis</name>
    <dbReference type="NCBI Taxonomy" id="2790656"/>
    <lineage>
        <taxon>Bacteria</taxon>
        <taxon>Pseudomonadati</taxon>
        <taxon>Campylobacterota</taxon>
        <taxon>Epsilonproteobacteria</taxon>
        <taxon>Campylobacterales</taxon>
        <taxon>Campylobacteraceae</taxon>
        <taxon>Campylobacter</taxon>
    </lineage>
</organism>
<gene>
    <name evidence="3" type="ORF">LMG7974_00034</name>
</gene>
<keyword evidence="4" id="KW-1185">Reference proteome</keyword>
<comment type="similarity">
    <text evidence="1">Belongs to the universal stress protein A family.</text>
</comment>
<accession>A0ABM8Q1P6</accession>